<accession>A0AB37YWP0</accession>
<dbReference type="PANTHER" id="PTHR35802:SF1">
    <property type="entry name" value="PROTEASE SYNTHASE AND SPORULATION PROTEIN PAI 2"/>
    <property type="match status" value="1"/>
</dbReference>
<gene>
    <name evidence="1" type="ORF">BC10311_04003</name>
</gene>
<organism evidence="1 2">
    <name type="scientific">Bacillus wiedmannii</name>
    <dbReference type="NCBI Taxonomy" id="1890302"/>
    <lineage>
        <taxon>Bacteria</taxon>
        <taxon>Bacillati</taxon>
        <taxon>Bacillota</taxon>
        <taxon>Bacilli</taxon>
        <taxon>Bacillales</taxon>
        <taxon>Bacillaceae</taxon>
        <taxon>Bacillus</taxon>
        <taxon>Bacillus cereus group</taxon>
    </lineage>
</organism>
<dbReference type="Proteomes" id="UP000195728">
    <property type="component" value="Unassembled WGS sequence"/>
</dbReference>
<evidence type="ECO:0000313" key="1">
    <source>
        <dbReference type="EMBL" id="SCC51463.1"/>
    </source>
</evidence>
<proteinExistence type="predicted"/>
<dbReference type="Gene3D" id="2.30.110.10">
    <property type="entry name" value="Electron Transport, Fmn-binding Protein, Chain A"/>
    <property type="match status" value="1"/>
</dbReference>
<protein>
    <submittedName>
        <fullName evidence="1">Uncharacterized protein</fullName>
    </submittedName>
</protein>
<dbReference type="InterPro" id="IPR012349">
    <property type="entry name" value="Split_barrel_FMN-bd"/>
</dbReference>
<dbReference type="InterPro" id="IPR007396">
    <property type="entry name" value="TR_PAI2-type"/>
</dbReference>
<dbReference type="Pfam" id="PF04299">
    <property type="entry name" value="FMN_bind_2"/>
    <property type="match status" value="1"/>
</dbReference>
<dbReference type="AlphaFoldDB" id="A0AB37YWP0"/>
<dbReference type="EMBL" id="FMBG01000017">
    <property type="protein sequence ID" value="SCC51463.1"/>
    <property type="molecule type" value="Genomic_DNA"/>
</dbReference>
<name>A0AB37YWP0_9BACI</name>
<evidence type="ECO:0000313" key="2">
    <source>
        <dbReference type="Proteomes" id="UP000195728"/>
    </source>
</evidence>
<dbReference type="PANTHER" id="PTHR35802">
    <property type="entry name" value="PROTEASE SYNTHASE AND SPORULATION PROTEIN PAI 2"/>
    <property type="match status" value="1"/>
</dbReference>
<reference evidence="1 2" key="1">
    <citation type="submission" date="2016-08" db="EMBL/GenBank/DDBJ databases">
        <authorList>
            <person name="Loux V."/>
            <person name="Rue O."/>
        </authorList>
    </citation>
    <scope>NUCLEOTIDE SEQUENCE [LARGE SCALE GENOMIC DNA]</scope>
    <source>
        <strain evidence="1 2">WSBC_10311</strain>
    </source>
</reference>
<comment type="caution">
    <text evidence="1">The sequence shown here is derived from an EMBL/GenBank/DDBJ whole genome shotgun (WGS) entry which is preliminary data.</text>
</comment>
<sequence>MGLNKKGDDYYIIGHMTYGNNRLEIFGDHGDVLVVFQGPHAYISSFRYRKEEVPTWNYQAIHV</sequence>
<dbReference type="SUPFAM" id="SSF50475">
    <property type="entry name" value="FMN-binding split barrel"/>
    <property type="match status" value="1"/>
</dbReference>